<evidence type="ECO:0000256" key="2">
    <source>
        <dbReference type="RuleBase" id="RU003707"/>
    </source>
</evidence>
<keyword evidence="4" id="KW-1185">Reference proteome</keyword>
<evidence type="ECO:0000313" key="4">
    <source>
        <dbReference type="Proteomes" id="UP000246569"/>
    </source>
</evidence>
<dbReference type="SUPFAM" id="SSF52096">
    <property type="entry name" value="ClpP/crotonase"/>
    <property type="match status" value="1"/>
</dbReference>
<dbReference type="Proteomes" id="UP000246569">
    <property type="component" value="Unassembled WGS sequence"/>
</dbReference>
<dbReference type="EMBL" id="QGTJ01000003">
    <property type="protein sequence ID" value="PWV63105.1"/>
    <property type="molecule type" value="Genomic_DNA"/>
</dbReference>
<dbReference type="GO" id="GO:0016853">
    <property type="term" value="F:isomerase activity"/>
    <property type="evidence" value="ECO:0007669"/>
    <property type="project" value="UniProtKB-KW"/>
</dbReference>
<dbReference type="Gene3D" id="3.90.226.10">
    <property type="entry name" value="2-enoyl-CoA Hydratase, Chain A, domain 1"/>
    <property type="match status" value="1"/>
</dbReference>
<evidence type="ECO:0000256" key="1">
    <source>
        <dbReference type="ARBA" id="ARBA00005254"/>
    </source>
</evidence>
<dbReference type="InterPro" id="IPR029045">
    <property type="entry name" value="ClpP/crotonase-like_dom_sf"/>
</dbReference>
<dbReference type="Gene3D" id="1.10.12.10">
    <property type="entry name" value="Lyase 2-enoyl-coa Hydratase, Chain A, domain 2"/>
    <property type="match status" value="1"/>
</dbReference>
<dbReference type="Pfam" id="PF00378">
    <property type="entry name" value="ECH_1"/>
    <property type="match status" value="1"/>
</dbReference>
<reference evidence="3 4" key="1">
    <citation type="submission" date="2018-05" db="EMBL/GenBank/DDBJ databases">
        <title>Genomic Encyclopedia of Type Strains, Phase IV (KMG-IV): sequencing the most valuable type-strain genomes for metagenomic binning, comparative biology and taxonomic classification.</title>
        <authorList>
            <person name="Goeker M."/>
        </authorList>
    </citation>
    <scope>NUCLEOTIDE SEQUENCE [LARGE SCALE GENOMIC DNA]</scope>
    <source>
        <strain evidence="3 4">DSM 23606</strain>
    </source>
</reference>
<sequence length="262" mass="27918">MNFETIRFERRDDGIALLTLDRPQRLNRFNARMQTELHEVLRQLQATPARVLLLIAAGEAFCAGQDYAEAEHEAGGALTDLGRLIDDGYNPLVRALHALELPVVAAVNGLAAGAGASLALACDIVIAGQSAEFVFDGSALGLIPEAGATWVLPRLIGMARATALVMLAEPVSAVQAADWGMIWCCVADAELSTAALEVAIRLTRQAPKTLALGKRALHAGAAHSLDQQLDLERDFQRIAGHSEDFRQRLAVLLGHAACNGSN</sequence>
<dbReference type="RefSeq" id="WP_110017621.1">
    <property type="nucleotide sequence ID" value="NZ_QGTJ01000003.1"/>
</dbReference>
<proteinExistence type="inferred from homology"/>
<comment type="similarity">
    <text evidence="1 2">Belongs to the enoyl-CoA hydratase/isomerase family.</text>
</comment>
<dbReference type="InterPro" id="IPR014748">
    <property type="entry name" value="Enoyl-CoA_hydra_C"/>
</dbReference>
<evidence type="ECO:0000313" key="3">
    <source>
        <dbReference type="EMBL" id="PWV63105.1"/>
    </source>
</evidence>
<dbReference type="CDD" id="cd06558">
    <property type="entry name" value="crotonase-like"/>
    <property type="match status" value="1"/>
</dbReference>
<comment type="caution">
    <text evidence="3">The sequence shown here is derived from an EMBL/GenBank/DDBJ whole genome shotgun (WGS) entry which is preliminary data.</text>
</comment>
<dbReference type="InterPro" id="IPR018376">
    <property type="entry name" value="Enoyl-CoA_hyd/isom_CS"/>
</dbReference>
<organism evidence="3 4">
    <name type="scientific">Plasticicumulans acidivorans</name>
    <dbReference type="NCBI Taxonomy" id="886464"/>
    <lineage>
        <taxon>Bacteria</taxon>
        <taxon>Pseudomonadati</taxon>
        <taxon>Pseudomonadota</taxon>
        <taxon>Gammaproteobacteria</taxon>
        <taxon>Candidatus Competibacteraceae</taxon>
        <taxon>Plasticicumulans</taxon>
    </lineage>
</organism>
<dbReference type="AlphaFoldDB" id="A0A317MW59"/>
<keyword evidence="3" id="KW-0413">Isomerase</keyword>
<dbReference type="OrthoDB" id="9807606at2"/>
<accession>A0A317MW59</accession>
<dbReference type="PANTHER" id="PTHR43459">
    <property type="entry name" value="ENOYL-COA HYDRATASE"/>
    <property type="match status" value="1"/>
</dbReference>
<dbReference type="InterPro" id="IPR001753">
    <property type="entry name" value="Enoyl-CoA_hydra/iso"/>
</dbReference>
<name>A0A317MW59_9GAMM</name>
<dbReference type="PANTHER" id="PTHR43459:SF1">
    <property type="entry name" value="EG:BACN32G11.4 PROTEIN"/>
    <property type="match status" value="1"/>
</dbReference>
<dbReference type="PROSITE" id="PS00166">
    <property type="entry name" value="ENOYL_COA_HYDRATASE"/>
    <property type="match status" value="1"/>
</dbReference>
<gene>
    <name evidence="3" type="ORF">C7443_10329</name>
</gene>
<protein>
    <submittedName>
        <fullName evidence="3">2-(1,2-epoxy-1,2-dihydrophenyl)acetyl-CoA isomerase</fullName>
    </submittedName>
</protein>